<dbReference type="AlphaFoldDB" id="A0A7V7UBL7"/>
<dbReference type="InterPro" id="IPR000515">
    <property type="entry name" value="MetI-like"/>
</dbReference>
<accession>A0A7V7UBL7</accession>
<reference evidence="11 12" key="1">
    <citation type="submission" date="2019-09" db="EMBL/GenBank/DDBJ databases">
        <authorList>
            <person name="Valk L.C."/>
        </authorList>
    </citation>
    <scope>NUCLEOTIDE SEQUENCE [LARGE SCALE GENOMIC DNA]</scope>
    <source>
        <strain evidence="11">GalUA</strain>
    </source>
</reference>
<evidence type="ECO:0000313" key="11">
    <source>
        <dbReference type="EMBL" id="KAB1437895.1"/>
    </source>
</evidence>
<dbReference type="InterPro" id="IPR050901">
    <property type="entry name" value="BP-dep_ABC_trans_perm"/>
</dbReference>
<dbReference type="Gene3D" id="1.10.3720.10">
    <property type="entry name" value="MetI-like"/>
    <property type="match status" value="1"/>
</dbReference>
<gene>
    <name evidence="11" type="ORF">F7O84_09925</name>
</gene>
<comment type="caution">
    <text evidence="11">The sequence shown here is derived from an EMBL/GenBank/DDBJ whole genome shotgun (WGS) entry which is preliminary data.</text>
</comment>
<evidence type="ECO:0000256" key="1">
    <source>
        <dbReference type="ARBA" id="ARBA00004651"/>
    </source>
</evidence>
<evidence type="ECO:0000256" key="7">
    <source>
        <dbReference type="ARBA" id="ARBA00022989"/>
    </source>
</evidence>
<feature type="transmembrane region" description="Helical" evidence="9">
    <location>
        <begin position="21"/>
        <end position="42"/>
    </location>
</feature>
<dbReference type="GO" id="GO:0015423">
    <property type="term" value="F:ABC-type maltose transporter activity"/>
    <property type="evidence" value="ECO:0007669"/>
    <property type="project" value="TreeGrafter"/>
</dbReference>
<feature type="transmembrane region" description="Helical" evidence="9">
    <location>
        <begin position="149"/>
        <end position="169"/>
    </location>
</feature>
<evidence type="ECO:0000256" key="2">
    <source>
        <dbReference type="ARBA" id="ARBA00009047"/>
    </source>
</evidence>
<dbReference type="PANTHER" id="PTHR32243">
    <property type="entry name" value="MALTOSE TRANSPORT SYSTEM PERMEASE-RELATED"/>
    <property type="match status" value="1"/>
</dbReference>
<keyword evidence="3 9" id="KW-0813">Transport</keyword>
<name>A0A7V7UBL7_9FIRM</name>
<comment type="similarity">
    <text evidence="2">Belongs to the binding-protein-dependent transport system permease family. MalFG subfamily.</text>
</comment>
<keyword evidence="7 9" id="KW-1133">Transmembrane helix</keyword>
<feature type="transmembrane region" description="Helical" evidence="9">
    <location>
        <begin position="115"/>
        <end position="137"/>
    </location>
</feature>
<protein>
    <submittedName>
        <fullName evidence="11">Sugar ABC transporter permease</fullName>
    </submittedName>
</protein>
<dbReference type="InterPro" id="IPR035906">
    <property type="entry name" value="MetI-like_sf"/>
</dbReference>
<dbReference type="GO" id="GO:0005886">
    <property type="term" value="C:plasma membrane"/>
    <property type="evidence" value="ECO:0007669"/>
    <property type="project" value="UniProtKB-SubCell"/>
</dbReference>
<keyword evidence="5" id="KW-0762">Sugar transport</keyword>
<feature type="transmembrane region" description="Helical" evidence="9">
    <location>
        <begin position="78"/>
        <end position="103"/>
    </location>
</feature>
<reference evidence="11 12" key="2">
    <citation type="submission" date="2020-02" db="EMBL/GenBank/DDBJ databases">
        <title>Candidatus Galacturonibacter soehngenii shows hetero-acetogenic catabolism of galacturonic acid but lacks a canonical carbon monoxide dehydrogenase/acetyl-CoA synthase complex.</title>
        <authorList>
            <person name="Diender M."/>
            <person name="Stouten G.R."/>
            <person name="Petersen J.F."/>
            <person name="Nielsen P.H."/>
            <person name="Dueholm M.S."/>
            <person name="Pronk J.T."/>
            <person name="Van Loosdrecht M.C.M."/>
        </authorList>
    </citation>
    <scope>NUCLEOTIDE SEQUENCE [LARGE SCALE GENOMIC DNA]</scope>
    <source>
        <strain evidence="11">GalUA</strain>
    </source>
</reference>
<evidence type="ECO:0000259" key="10">
    <source>
        <dbReference type="PROSITE" id="PS50928"/>
    </source>
</evidence>
<dbReference type="CDD" id="cd06261">
    <property type="entry name" value="TM_PBP2"/>
    <property type="match status" value="1"/>
</dbReference>
<comment type="subcellular location">
    <subcellularLocation>
        <location evidence="1 9">Cell membrane</location>
        <topology evidence="1 9">Multi-pass membrane protein</topology>
    </subcellularLocation>
</comment>
<keyword evidence="12" id="KW-1185">Reference proteome</keyword>
<evidence type="ECO:0000256" key="5">
    <source>
        <dbReference type="ARBA" id="ARBA00022597"/>
    </source>
</evidence>
<dbReference type="SUPFAM" id="SSF161098">
    <property type="entry name" value="MetI-like"/>
    <property type="match status" value="1"/>
</dbReference>
<dbReference type="PANTHER" id="PTHR32243:SF50">
    <property type="entry name" value="MALTOSE_MALTODEXTRIN TRANSPORT SYSTEM PERMEASE PROTEIN MALG"/>
    <property type="match status" value="1"/>
</dbReference>
<dbReference type="OrthoDB" id="9794684at2"/>
<evidence type="ECO:0000256" key="8">
    <source>
        <dbReference type="ARBA" id="ARBA00023136"/>
    </source>
</evidence>
<evidence type="ECO:0000256" key="6">
    <source>
        <dbReference type="ARBA" id="ARBA00022692"/>
    </source>
</evidence>
<evidence type="ECO:0000256" key="3">
    <source>
        <dbReference type="ARBA" id="ARBA00022448"/>
    </source>
</evidence>
<keyword evidence="8 9" id="KW-0472">Membrane</keyword>
<evidence type="ECO:0000256" key="4">
    <source>
        <dbReference type="ARBA" id="ARBA00022475"/>
    </source>
</evidence>
<evidence type="ECO:0000313" key="12">
    <source>
        <dbReference type="Proteomes" id="UP000461768"/>
    </source>
</evidence>
<keyword evidence="4" id="KW-1003">Cell membrane</keyword>
<dbReference type="Pfam" id="PF00528">
    <property type="entry name" value="BPD_transp_1"/>
    <property type="match status" value="1"/>
</dbReference>
<proteinExistence type="inferred from homology"/>
<dbReference type="EMBL" id="WAGX01000005">
    <property type="protein sequence ID" value="KAB1437895.1"/>
    <property type="molecule type" value="Genomic_DNA"/>
</dbReference>
<dbReference type="PROSITE" id="PS50928">
    <property type="entry name" value="ABC_TM1"/>
    <property type="match status" value="1"/>
</dbReference>
<dbReference type="RefSeq" id="WP_151144463.1">
    <property type="nucleotide sequence ID" value="NZ_WAGX01000005.1"/>
</dbReference>
<feature type="transmembrane region" description="Helical" evidence="9">
    <location>
        <begin position="253"/>
        <end position="275"/>
    </location>
</feature>
<dbReference type="GO" id="GO:0042956">
    <property type="term" value="P:maltodextrin transmembrane transport"/>
    <property type="evidence" value="ECO:0007669"/>
    <property type="project" value="TreeGrafter"/>
</dbReference>
<sequence length="290" mass="33078">MKRKTRSMKTKQFIANSIVHVFLSVLGFVWVLPVFFVILTSFREEGGAYKSYIIPRGYTLNNYKKLFEQTSSLNYSRWFINTLFVAICTCLLSAFFVLSIAYVMSRLRFKLRKRLLNVAMILGMFPGFMSMIAVYYILKGFGFLEAGPLKLVALIMVYSGGAGLVFYVAKGFFDTIPKTIDEAAFIDGATKWDVFLKITIPLSKPIIVITLLQSFMGPWVDYIFAKVILGQDRKYYTIAIGLWSMLEKEFIEYYYTQFFAGCVLISIPIAIIFLVTQRFYVEGVSGAVKG</sequence>
<organism evidence="11 12">
    <name type="scientific">Candidatus Galacturonatibacter soehngenii</name>
    <dbReference type="NCBI Taxonomy" id="2307010"/>
    <lineage>
        <taxon>Bacteria</taxon>
        <taxon>Bacillati</taxon>
        <taxon>Bacillota</taxon>
        <taxon>Clostridia</taxon>
        <taxon>Lachnospirales</taxon>
        <taxon>Lachnospiraceae</taxon>
        <taxon>Candidatus Galacturonatibacter</taxon>
    </lineage>
</organism>
<feature type="domain" description="ABC transmembrane type-1" evidence="10">
    <location>
        <begin position="79"/>
        <end position="276"/>
    </location>
</feature>
<evidence type="ECO:0000256" key="9">
    <source>
        <dbReference type="RuleBase" id="RU363032"/>
    </source>
</evidence>
<keyword evidence="6 9" id="KW-0812">Transmembrane</keyword>
<dbReference type="Proteomes" id="UP000461768">
    <property type="component" value="Unassembled WGS sequence"/>
</dbReference>